<feature type="region of interest" description="Disordered" evidence="2">
    <location>
        <begin position="59"/>
        <end position="97"/>
    </location>
</feature>
<accession>A0ABX2PNA9</accession>
<keyword evidence="4" id="KW-1185">Reference proteome</keyword>
<proteinExistence type="predicted"/>
<name>A0ABX2PNA9_9RHOB</name>
<dbReference type="RefSeq" id="WP_176862471.1">
    <property type="nucleotide sequence ID" value="NZ_JABXWT010000002.1"/>
</dbReference>
<dbReference type="Proteomes" id="UP000630805">
    <property type="component" value="Unassembled WGS sequence"/>
</dbReference>
<evidence type="ECO:0008006" key="5">
    <source>
        <dbReference type="Google" id="ProtNLM"/>
    </source>
</evidence>
<feature type="compositionally biased region" description="Polar residues" evidence="2">
    <location>
        <begin position="68"/>
        <end position="92"/>
    </location>
</feature>
<dbReference type="Gene3D" id="6.10.280.100">
    <property type="match status" value="1"/>
</dbReference>
<evidence type="ECO:0000256" key="2">
    <source>
        <dbReference type="SAM" id="MobiDB-lite"/>
    </source>
</evidence>
<sequence length="174" mass="18170">MSRTLILAIVIAAIGAGGYYYLNQGEQTPAEQLQSAAEDASEAVNEAATAAQEATTEALESATEQASDAASSLTDQASEAASSIADQASDTAEQAGDQVAALAGQGQELFNSWIQDGTLTAQQFDYDAIVASVQESSLTQEVKTQAIQILDGIKASPETIVEKIQELRNLLTQQ</sequence>
<evidence type="ECO:0000313" key="4">
    <source>
        <dbReference type="Proteomes" id="UP000630805"/>
    </source>
</evidence>
<evidence type="ECO:0000256" key="1">
    <source>
        <dbReference type="SAM" id="Coils"/>
    </source>
</evidence>
<dbReference type="EMBL" id="JABXWT010000002">
    <property type="protein sequence ID" value="NVO55214.1"/>
    <property type="molecule type" value="Genomic_DNA"/>
</dbReference>
<gene>
    <name evidence="3" type="ORF">HW561_05355</name>
</gene>
<keyword evidence="1" id="KW-0175">Coiled coil</keyword>
<reference evidence="3 4" key="1">
    <citation type="submission" date="2020-06" db="EMBL/GenBank/DDBJ databases">
        <authorList>
            <person name="Cao W.R."/>
        </authorList>
    </citation>
    <scope>NUCLEOTIDE SEQUENCE [LARGE SCALE GENOMIC DNA]</scope>
    <source>
        <strain evidence="3 4">B1Z28</strain>
    </source>
</reference>
<organism evidence="3 4">
    <name type="scientific">Ruegeria haliotis</name>
    <dbReference type="NCBI Taxonomy" id="2747601"/>
    <lineage>
        <taxon>Bacteria</taxon>
        <taxon>Pseudomonadati</taxon>
        <taxon>Pseudomonadota</taxon>
        <taxon>Alphaproteobacteria</taxon>
        <taxon>Rhodobacterales</taxon>
        <taxon>Roseobacteraceae</taxon>
        <taxon>Ruegeria</taxon>
    </lineage>
</organism>
<protein>
    <recommendedName>
        <fullName evidence="5">Mucin</fullName>
    </recommendedName>
</protein>
<comment type="caution">
    <text evidence="3">The sequence shown here is derived from an EMBL/GenBank/DDBJ whole genome shotgun (WGS) entry which is preliminary data.</text>
</comment>
<feature type="coiled-coil region" evidence="1">
    <location>
        <begin position="30"/>
        <end position="57"/>
    </location>
</feature>
<evidence type="ECO:0000313" key="3">
    <source>
        <dbReference type="EMBL" id="NVO55214.1"/>
    </source>
</evidence>